<keyword evidence="1" id="KW-0812">Transmembrane</keyword>
<dbReference type="Proteomes" id="UP000317839">
    <property type="component" value="Unassembled WGS sequence"/>
</dbReference>
<feature type="transmembrane region" description="Helical" evidence="1">
    <location>
        <begin position="29"/>
        <end position="52"/>
    </location>
</feature>
<evidence type="ECO:0000313" key="3">
    <source>
        <dbReference type="Proteomes" id="UP000317839"/>
    </source>
</evidence>
<feature type="transmembrane region" description="Helical" evidence="1">
    <location>
        <begin position="132"/>
        <end position="156"/>
    </location>
</feature>
<evidence type="ECO:0000256" key="1">
    <source>
        <dbReference type="SAM" id="Phobius"/>
    </source>
</evidence>
<gene>
    <name evidence="2" type="ORF">FLL45_15155</name>
</gene>
<name>A0A545T6J6_9GAMM</name>
<keyword evidence="1" id="KW-1133">Transmembrane helix</keyword>
<reference evidence="2 3" key="1">
    <citation type="submission" date="2019-06" db="EMBL/GenBank/DDBJ databases">
        <title>Draft genome of Aliikangiella marina GYP-15.</title>
        <authorList>
            <person name="Wang G."/>
        </authorList>
    </citation>
    <scope>NUCLEOTIDE SEQUENCE [LARGE SCALE GENOMIC DNA]</scope>
    <source>
        <strain evidence="2 3">GYP-15</strain>
    </source>
</reference>
<dbReference type="RefSeq" id="WP_142942916.1">
    <property type="nucleotide sequence ID" value="NZ_VIKR01000004.1"/>
</dbReference>
<dbReference type="EMBL" id="VIKR01000004">
    <property type="protein sequence ID" value="TQV72805.1"/>
    <property type="molecule type" value="Genomic_DNA"/>
</dbReference>
<proteinExistence type="predicted"/>
<keyword evidence="1" id="KW-0472">Membrane</keyword>
<keyword evidence="3" id="KW-1185">Reference proteome</keyword>
<comment type="caution">
    <text evidence="2">The sequence shown here is derived from an EMBL/GenBank/DDBJ whole genome shotgun (WGS) entry which is preliminary data.</text>
</comment>
<sequence>MNESYYNSPNSDVHAQALPSHSKRGTTTAFAWVILVLGFLGLLFSLFNFYAIFQLGVTIDGITQNQLIVDGLLSTLAKIGLLSVGVGLLMRNTWVTKAVIAGFCCSLVDSLFTGLAVVPVQSAAAGSDAESVGILIGFLTIAFISLSIYIGIYFYLRGQASKSEFGFN</sequence>
<dbReference type="AlphaFoldDB" id="A0A545T6J6"/>
<evidence type="ECO:0000313" key="2">
    <source>
        <dbReference type="EMBL" id="TQV72805.1"/>
    </source>
</evidence>
<organism evidence="2 3">
    <name type="scientific">Aliikangiella marina</name>
    <dbReference type="NCBI Taxonomy" id="1712262"/>
    <lineage>
        <taxon>Bacteria</taxon>
        <taxon>Pseudomonadati</taxon>
        <taxon>Pseudomonadota</taxon>
        <taxon>Gammaproteobacteria</taxon>
        <taxon>Oceanospirillales</taxon>
        <taxon>Pleioneaceae</taxon>
        <taxon>Aliikangiella</taxon>
    </lineage>
</organism>
<accession>A0A545T6J6</accession>
<feature type="transmembrane region" description="Helical" evidence="1">
    <location>
        <begin position="98"/>
        <end position="120"/>
    </location>
</feature>
<feature type="transmembrane region" description="Helical" evidence="1">
    <location>
        <begin position="72"/>
        <end position="91"/>
    </location>
</feature>
<protein>
    <submittedName>
        <fullName evidence="2">Uncharacterized protein</fullName>
    </submittedName>
</protein>